<dbReference type="PANTHER" id="PTHR30126">
    <property type="entry name" value="HTH-TYPE TRANSCRIPTIONAL REGULATOR"/>
    <property type="match status" value="1"/>
</dbReference>
<comment type="similarity">
    <text evidence="1">Belongs to the LysR transcriptional regulatory family.</text>
</comment>
<evidence type="ECO:0000313" key="6">
    <source>
        <dbReference type="EMBL" id="AIQ89395.1"/>
    </source>
</evidence>
<reference evidence="6 7" key="1">
    <citation type="journal article" date="2014" name="PLoS ONE">
        <title>Genome Information of Methylobacterium oryzae, a Plant-Probiotic Methylotroph in the Phyllosphere.</title>
        <authorList>
            <person name="Kwak M.J."/>
            <person name="Jeong H."/>
            <person name="Madhaiyan M."/>
            <person name="Lee Y."/>
            <person name="Sa T.M."/>
            <person name="Oh T.K."/>
            <person name="Kim J.F."/>
        </authorList>
    </citation>
    <scope>NUCLEOTIDE SEQUENCE [LARGE SCALE GENOMIC DNA]</scope>
    <source>
        <strain evidence="6 7">CBMB20</strain>
    </source>
</reference>
<proteinExistence type="inferred from homology"/>
<keyword evidence="3" id="KW-0238">DNA-binding</keyword>
<keyword evidence="4" id="KW-0804">Transcription</keyword>
<protein>
    <submittedName>
        <fullName evidence="6">LysR family transcriptional regulator YeiE</fullName>
    </submittedName>
</protein>
<dbReference type="InterPro" id="IPR005119">
    <property type="entry name" value="LysR_subst-bd"/>
</dbReference>
<dbReference type="PROSITE" id="PS50931">
    <property type="entry name" value="HTH_LYSR"/>
    <property type="match status" value="1"/>
</dbReference>
<sequence length="294" mass="30453">MTLDQLRIFVAVAERQHVTRAAEALNLVQSAVSAAINALETRHAVKLFHRVGRGIELTEAGSVFLGEARAVLARAQAAELVLADLSGLRRGTLTIQASQTIASHWLPLHLVAFRATYPDIVLRLGIGNTAEAAEAVRAGTAELAFVEGAIDDASLGSTPIAEDRLVLVVSAGHPLAGCARPEPADLASASWVLREPGSGTRSAFEAALVALGIAPDTLAVALELPSNEAVLAAVVAGAGASVLSEAVVGPSLRTGALVAVPLALPTRTFQVLRHKERYRSRAADALLALIHAAP</sequence>
<name>A0A089NSB2_9HYPH</name>
<accession>A0A089NSB2</accession>
<feature type="domain" description="HTH lysR-type" evidence="5">
    <location>
        <begin position="1"/>
        <end position="58"/>
    </location>
</feature>
<dbReference type="Gene3D" id="1.10.10.10">
    <property type="entry name" value="Winged helix-like DNA-binding domain superfamily/Winged helix DNA-binding domain"/>
    <property type="match status" value="1"/>
</dbReference>
<dbReference type="Pfam" id="PF00126">
    <property type="entry name" value="HTH_1"/>
    <property type="match status" value="1"/>
</dbReference>
<evidence type="ECO:0000256" key="4">
    <source>
        <dbReference type="ARBA" id="ARBA00023163"/>
    </source>
</evidence>
<dbReference type="GO" id="GO:0003700">
    <property type="term" value="F:DNA-binding transcription factor activity"/>
    <property type="evidence" value="ECO:0007669"/>
    <property type="project" value="InterPro"/>
</dbReference>
<dbReference type="InterPro" id="IPR036390">
    <property type="entry name" value="WH_DNA-bd_sf"/>
</dbReference>
<evidence type="ECO:0000256" key="3">
    <source>
        <dbReference type="ARBA" id="ARBA00023125"/>
    </source>
</evidence>
<dbReference type="KEGG" id="mor:MOC_1640"/>
<evidence type="ECO:0000259" key="5">
    <source>
        <dbReference type="PROSITE" id="PS50931"/>
    </source>
</evidence>
<organism evidence="6 7">
    <name type="scientific">Methylobacterium oryzae CBMB20</name>
    <dbReference type="NCBI Taxonomy" id="693986"/>
    <lineage>
        <taxon>Bacteria</taxon>
        <taxon>Pseudomonadati</taxon>
        <taxon>Pseudomonadota</taxon>
        <taxon>Alphaproteobacteria</taxon>
        <taxon>Hyphomicrobiales</taxon>
        <taxon>Methylobacteriaceae</taxon>
        <taxon>Methylobacterium</taxon>
    </lineage>
</organism>
<evidence type="ECO:0000313" key="7">
    <source>
        <dbReference type="Proteomes" id="UP000029492"/>
    </source>
</evidence>
<dbReference type="PANTHER" id="PTHR30126:SF39">
    <property type="entry name" value="HTH-TYPE TRANSCRIPTIONAL REGULATOR CYSL"/>
    <property type="match status" value="1"/>
</dbReference>
<dbReference type="HOGENOM" id="CLU_039613_6_1_5"/>
<dbReference type="eggNOG" id="COG0583">
    <property type="taxonomic scope" value="Bacteria"/>
</dbReference>
<dbReference type="GO" id="GO:0000976">
    <property type="term" value="F:transcription cis-regulatory region binding"/>
    <property type="evidence" value="ECO:0007669"/>
    <property type="project" value="TreeGrafter"/>
</dbReference>
<dbReference type="PRINTS" id="PR00039">
    <property type="entry name" value="HTHLYSR"/>
</dbReference>
<dbReference type="EMBL" id="CP003811">
    <property type="protein sequence ID" value="AIQ89395.1"/>
    <property type="molecule type" value="Genomic_DNA"/>
</dbReference>
<dbReference type="Proteomes" id="UP000029492">
    <property type="component" value="Chromosome"/>
</dbReference>
<dbReference type="InterPro" id="IPR036388">
    <property type="entry name" value="WH-like_DNA-bd_sf"/>
</dbReference>
<dbReference type="Pfam" id="PF03466">
    <property type="entry name" value="LysR_substrate"/>
    <property type="match status" value="1"/>
</dbReference>
<dbReference type="STRING" id="693986.MOC_1640"/>
<dbReference type="SUPFAM" id="SSF53850">
    <property type="entry name" value="Periplasmic binding protein-like II"/>
    <property type="match status" value="1"/>
</dbReference>
<evidence type="ECO:0000256" key="1">
    <source>
        <dbReference type="ARBA" id="ARBA00009437"/>
    </source>
</evidence>
<dbReference type="SUPFAM" id="SSF46785">
    <property type="entry name" value="Winged helix' DNA-binding domain"/>
    <property type="match status" value="1"/>
</dbReference>
<dbReference type="RefSeq" id="WP_043756460.1">
    <property type="nucleotide sequence ID" value="NZ_CP003811.1"/>
</dbReference>
<dbReference type="FunFam" id="1.10.10.10:FF:000001">
    <property type="entry name" value="LysR family transcriptional regulator"/>
    <property type="match status" value="1"/>
</dbReference>
<evidence type="ECO:0000256" key="2">
    <source>
        <dbReference type="ARBA" id="ARBA00023015"/>
    </source>
</evidence>
<dbReference type="Gene3D" id="3.40.190.290">
    <property type="match status" value="1"/>
</dbReference>
<keyword evidence="7" id="KW-1185">Reference proteome</keyword>
<keyword evidence="2" id="KW-0805">Transcription regulation</keyword>
<gene>
    <name evidence="6" type="primary">yeiE</name>
    <name evidence="6" type="ORF">MOC_1640</name>
</gene>
<dbReference type="AlphaFoldDB" id="A0A089NSB2"/>
<dbReference type="InterPro" id="IPR000847">
    <property type="entry name" value="LysR_HTH_N"/>
</dbReference>